<comment type="caution">
    <text evidence="1">The sequence shown here is derived from an EMBL/GenBank/DDBJ whole genome shotgun (WGS) entry which is preliminary data.</text>
</comment>
<accession>A0AAV2W1G6</accession>
<protein>
    <submittedName>
        <fullName evidence="1">Uncharacterized protein</fullName>
    </submittedName>
</protein>
<proteinExistence type="predicted"/>
<dbReference type="AlphaFoldDB" id="A0AAV2W1G6"/>
<dbReference type="Proteomes" id="UP000018211">
    <property type="component" value="Unassembled WGS sequence"/>
</dbReference>
<organism evidence="1 2">
    <name type="scientific">Vibrio nigripulchritudo SOn1</name>
    <dbReference type="NCBI Taxonomy" id="1238450"/>
    <lineage>
        <taxon>Bacteria</taxon>
        <taxon>Pseudomonadati</taxon>
        <taxon>Pseudomonadota</taxon>
        <taxon>Gammaproteobacteria</taxon>
        <taxon>Vibrionales</taxon>
        <taxon>Vibrionaceae</taxon>
        <taxon>Vibrio</taxon>
    </lineage>
</organism>
<name>A0AAV2W1G6_9VIBR</name>
<gene>
    <name evidence="1" type="ORF">VIBNISOn1_p0195</name>
</gene>
<dbReference type="EMBL" id="CAOF01000201">
    <property type="protein sequence ID" value="CCO50358.1"/>
    <property type="molecule type" value="Genomic_DNA"/>
</dbReference>
<reference evidence="1 2" key="1">
    <citation type="journal article" date="2013" name="ISME J.">
        <title>Comparative genomics of pathogenic lineages of Vibrio nigripulchritudo identifies virulence-associated traits.</title>
        <authorList>
            <person name="Goudenege D."/>
            <person name="Labreuche Y."/>
            <person name="Krin E."/>
            <person name="Ansquer D."/>
            <person name="Mangenot S."/>
            <person name="Calteau A."/>
            <person name="Medigue C."/>
            <person name="Mazel D."/>
            <person name="Polz M.F."/>
            <person name="Le Roux F."/>
        </authorList>
    </citation>
    <scope>NUCLEOTIDE SEQUENCE [LARGE SCALE GENOMIC DNA]</scope>
    <source>
        <strain evidence="1 2">SOn1</strain>
    </source>
</reference>
<sequence>MKPMSNTTVTSLAAFAHKMFYSGSHDDSENVAHQEHKFLIFND</sequence>
<evidence type="ECO:0000313" key="2">
    <source>
        <dbReference type="Proteomes" id="UP000018211"/>
    </source>
</evidence>
<evidence type="ECO:0000313" key="1">
    <source>
        <dbReference type="EMBL" id="CCO50358.1"/>
    </source>
</evidence>